<dbReference type="InterPro" id="IPR001932">
    <property type="entry name" value="PPM-type_phosphatase-like_dom"/>
</dbReference>
<evidence type="ECO:0000256" key="5">
    <source>
        <dbReference type="ARBA" id="ARBA00022989"/>
    </source>
</evidence>
<dbReference type="Gene3D" id="3.30.565.10">
    <property type="entry name" value="Histidine kinase-like ATPase, C-terminal domain"/>
    <property type="match status" value="1"/>
</dbReference>
<dbReference type="InterPro" id="IPR036890">
    <property type="entry name" value="HATPase_C_sf"/>
</dbReference>
<dbReference type="Pfam" id="PF13188">
    <property type="entry name" value="PAS_8"/>
    <property type="match status" value="1"/>
</dbReference>
<protein>
    <submittedName>
        <fullName evidence="8">Histidine kinase</fullName>
    </submittedName>
</protein>
<gene>
    <name evidence="8" type="ORF">CAG99_15370</name>
</gene>
<dbReference type="InterPro" id="IPR000014">
    <property type="entry name" value="PAS"/>
</dbReference>
<dbReference type="GO" id="GO:0005886">
    <property type="term" value="C:plasma membrane"/>
    <property type="evidence" value="ECO:0007669"/>
    <property type="project" value="UniProtKB-SubCell"/>
</dbReference>
<keyword evidence="2" id="KW-1003">Cell membrane</keyword>
<dbReference type="InterPro" id="IPR052016">
    <property type="entry name" value="Bact_Sigma-Reg"/>
</dbReference>
<dbReference type="SUPFAM" id="SSF55874">
    <property type="entry name" value="ATPase domain of HSP90 chaperone/DNA topoisomerase II/histidine kinase"/>
    <property type="match status" value="1"/>
</dbReference>
<evidence type="ECO:0000256" key="4">
    <source>
        <dbReference type="ARBA" id="ARBA00022801"/>
    </source>
</evidence>
<dbReference type="Pfam" id="PF01590">
    <property type="entry name" value="GAF"/>
    <property type="match status" value="1"/>
</dbReference>
<dbReference type="CDD" id="cd16936">
    <property type="entry name" value="HATPase_RsbW-like"/>
    <property type="match status" value="1"/>
</dbReference>
<dbReference type="KEGG" id="smao:CAG99_15370"/>
<evidence type="ECO:0000313" key="9">
    <source>
        <dbReference type="Proteomes" id="UP000194218"/>
    </source>
</evidence>
<proteinExistence type="predicted"/>
<dbReference type="PANTHER" id="PTHR43156">
    <property type="entry name" value="STAGE II SPORULATION PROTEIN E-RELATED"/>
    <property type="match status" value="1"/>
</dbReference>
<dbReference type="InterPro" id="IPR029016">
    <property type="entry name" value="GAF-like_dom_sf"/>
</dbReference>
<evidence type="ECO:0000313" key="8">
    <source>
        <dbReference type="EMBL" id="ARQ72388.1"/>
    </source>
</evidence>
<dbReference type="EMBL" id="CP021121">
    <property type="protein sequence ID" value="ARQ72388.1"/>
    <property type="molecule type" value="Genomic_DNA"/>
</dbReference>
<dbReference type="InterPro" id="IPR003594">
    <property type="entry name" value="HATPase_dom"/>
</dbReference>
<comment type="subcellular location">
    <subcellularLocation>
        <location evidence="1">Cell membrane</location>
        <topology evidence="1">Multi-pass membrane protein</topology>
    </subcellularLocation>
</comment>
<dbReference type="SMART" id="SM00065">
    <property type="entry name" value="GAF"/>
    <property type="match status" value="1"/>
</dbReference>
<dbReference type="Gene3D" id="3.60.40.10">
    <property type="entry name" value="PPM-type phosphatase domain"/>
    <property type="match status" value="1"/>
</dbReference>
<evidence type="ECO:0000256" key="2">
    <source>
        <dbReference type="ARBA" id="ARBA00022475"/>
    </source>
</evidence>
<dbReference type="PROSITE" id="PS50112">
    <property type="entry name" value="PAS"/>
    <property type="match status" value="1"/>
</dbReference>
<dbReference type="FunFam" id="3.60.40.10:FF:000031">
    <property type="entry name" value="PAS sensor protein"/>
    <property type="match status" value="1"/>
</dbReference>
<name>A0A1W7D5P3_9ACTN</name>
<keyword evidence="6" id="KW-0472">Membrane</keyword>
<feature type="domain" description="PAS" evidence="7">
    <location>
        <begin position="199"/>
        <end position="236"/>
    </location>
</feature>
<dbReference type="Pfam" id="PF17203">
    <property type="entry name" value="sCache_3_2"/>
    <property type="match status" value="1"/>
</dbReference>
<dbReference type="GO" id="GO:0016301">
    <property type="term" value="F:kinase activity"/>
    <property type="evidence" value="ECO:0007669"/>
    <property type="project" value="UniProtKB-KW"/>
</dbReference>
<dbReference type="AlphaFoldDB" id="A0A1W7D5P3"/>
<dbReference type="OrthoDB" id="118142at2"/>
<keyword evidence="3" id="KW-0812">Transmembrane</keyword>
<reference evidence="8 9" key="1">
    <citation type="submission" date="2017-05" db="EMBL/GenBank/DDBJ databases">
        <title>Complete genome sequence of Streptomyces sp. SCSIO 03032 revealed the diverse biosynthetic pathways for its bioactive secondary metabolites.</title>
        <authorList>
            <person name="Ma L."/>
            <person name="Zhu Y."/>
            <person name="Zhang W."/>
            <person name="Zhang G."/>
            <person name="Tian X."/>
            <person name="Zhang S."/>
            <person name="Zhang C."/>
        </authorList>
    </citation>
    <scope>NUCLEOTIDE SEQUENCE [LARGE SCALE GENOMIC DNA]</scope>
    <source>
        <strain evidence="8 9">SCSIO 03032</strain>
    </source>
</reference>
<dbReference type="SUPFAM" id="SSF55781">
    <property type="entry name" value="GAF domain-like"/>
    <property type="match status" value="1"/>
</dbReference>
<evidence type="ECO:0000259" key="7">
    <source>
        <dbReference type="PROSITE" id="PS50112"/>
    </source>
</evidence>
<dbReference type="SMART" id="SM00091">
    <property type="entry name" value="PAS"/>
    <property type="match status" value="1"/>
</dbReference>
<dbReference type="SUPFAM" id="SSF81606">
    <property type="entry name" value="PP2C-like"/>
    <property type="match status" value="1"/>
</dbReference>
<dbReference type="FunFam" id="3.30.450.40:FF:000035">
    <property type="entry name" value="PAS sensor protein"/>
    <property type="match status" value="1"/>
</dbReference>
<dbReference type="InterPro" id="IPR036457">
    <property type="entry name" value="PPM-type-like_dom_sf"/>
</dbReference>
<keyword evidence="8" id="KW-0808">Transferase</keyword>
<dbReference type="CDD" id="cd00130">
    <property type="entry name" value="PAS"/>
    <property type="match status" value="1"/>
</dbReference>
<keyword evidence="8" id="KW-0418">Kinase</keyword>
<evidence type="ECO:0000256" key="6">
    <source>
        <dbReference type="ARBA" id="ARBA00023136"/>
    </source>
</evidence>
<dbReference type="SMART" id="SM00331">
    <property type="entry name" value="PP2C_SIG"/>
    <property type="match status" value="1"/>
</dbReference>
<dbReference type="GO" id="GO:0016791">
    <property type="term" value="F:phosphatase activity"/>
    <property type="evidence" value="ECO:0007669"/>
    <property type="project" value="TreeGrafter"/>
</dbReference>
<accession>A0A1W7D5P3</accession>
<dbReference type="FunFam" id="3.30.565.10:FF:000028">
    <property type="entry name" value="PAS sensor protein"/>
    <property type="match status" value="1"/>
</dbReference>
<keyword evidence="5" id="KW-1133">Transmembrane helix</keyword>
<dbReference type="InterPro" id="IPR003018">
    <property type="entry name" value="GAF"/>
</dbReference>
<dbReference type="Pfam" id="PF13581">
    <property type="entry name" value="HATPase_c_2"/>
    <property type="match status" value="1"/>
</dbReference>
<dbReference type="PANTHER" id="PTHR43156:SF2">
    <property type="entry name" value="STAGE II SPORULATION PROTEIN E"/>
    <property type="match status" value="1"/>
</dbReference>
<dbReference type="Proteomes" id="UP000194218">
    <property type="component" value="Chromosome"/>
</dbReference>
<evidence type="ECO:0000256" key="3">
    <source>
        <dbReference type="ARBA" id="ARBA00022692"/>
    </source>
</evidence>
<keyword evidence="4" id="KW-0378">Hydrolase</keyword>
<evidence type="ECO:0000256" key="1">
    <source>
        <dbReference type="ARBA" id="ARBA00004651"/>
    </source>
</evidence>
<dbReference type="Pfam" id="PF07228">
    <property type="entry name" value="SpoIIE"/>
    <property type="match status" value="1"/>
</dbReference>
<organism evidence="8 9">
    <name type="scientific">Streptomyces marincola</name>
    <dbReference type="NCBI Taxonomy" id="2878388"/>
    <lineage>
        <taxon>Bacteria</taxon>
        <taxon>Bacillati</taxon>
        <taxon>Actinomycetota</taxon>
        <taxon>Actinomycetes</taxon>
        <taxon>Kitasatosporales</taxon>
        <taxon>Streptomycetaceae</taxon>
        <taxon>Streptomyces</taxon>
    </lineage>
</organism>
<dbReference type="InterPro" id="IPR029151">
    <property type="entry name" value="Sensor-like_sf"/>
</dbReference>
<dbReference type="Gene3D" id="3.30.450.20">
    <property type="entry name" value="PAS domain"/>
    <property type="match status" value="2"/>
</dbReference>
<dbReference type="Gene3D" id="3.30.450.40">
    <property type="match status" value="1"/>
</dbReference>
<keyword evidence="9" id="KW-1185">Reference proteome</keyword>
<dbReference type="InterPro" id="IPR033463">
    <property type="entry name" value="sCache_3"/>
</dbReference>
<sequence>MFILLIGLVSLLVVAAVVILVVQSRHVKTEAAFDRSLAVAAAVAASPSTVEALRSPDPTRLLQPRAETIRKRADVDFVVVMSPDGTRWTHPEEDRIGRRFVGTIAPAREGRVVRESVDGTIGPLHQVTLPVRDGDGEIVGLVSSGVTVGSINLMLTDELPLLLGTGGAVIALASGGAALVSRRLLRQTRGLGPDEITRMYEHHDTVLHSVREGVLIVDENDRMLLANDEAKRLLGLPDDAPGRLIGDLGLDRAAVALLTADREVTDEVHLSGGRLLAVNHRLVAPPGGGPPTGVTTLRDTTEMRALSGRAEAAQKRLSLLYAASVRIGTTLEIGRTAEELAEVAVPDFADYVTVDLIEEVLSGEAPGEAPAAMRRAAVGGVEESHPLRQLRSRVVLGRDSPQLGNLAAGRAVVENDLPGTDWWHGGDPEHAALLRDRGFHSLVTAPLHARDTVLGVAAFWRAENPEPFDGEDLSLAEELAARTAVCVDNARRYTREHGMAATLQRSLLPRALPDQNAVEAAYRYRPAQAVGGDFFDVIPLSGARVALLVGDVVGHGLRAAATMGRLRTAVYNFAALDLPPDEVLGRLDELADRTDRDETDGEDVGSVTGATCLYAIYDPVEGRCTMARAGHLPPALIHPDGRVEFPDVPAQPPLGVGGMPFETAELRLAEGTGLVLYTDGLVEARDRDIDTGLDLLRTALERAPRAPEAACDDVLAAMLPEPPSDDVALLMARTRVLSPDRVATWDVPFDPAAVSAVRADAARRLADWGLSEAAFITELILTELVTNAIRHAAGPIRLRLLRDRALICEVSDGSSTSPHPRNASATDEGGRGLFLVTQYADRWGTRYTPDGKIIWAEQRLPRRAGRRPSAGE</sequence>
<dbReference type="SUPFAM" id="SSF103190">
    <property type="entry name" value="Sensory domain-like"/>
    <property type="match status" value="1"/>
</dbReference>